<reference evidence="2" key="1">
    <citation type="submission" date="2023-03" db="EMBL/GenBank/DDBJ databases">
        <title>Massive genome expansion in bonnet fungi (Mycena s.s.) driven by repeated elements and novel gene families across ecological guilds.</title>
        <authorList>
            <consortium name="Lawrence Berkeley National Laboratory"/>
            <person name="Harder C.B."/>
            <person name="Miyauchi S."/>
            <person name="Viragh M."/>
            <person name="Kuo A."/>
            <person name="Thoen E."/>
            <person name="Andreopoulos B."/>
            <person name="Lu D."/>
            <person name="Skrede I."/>
            <person name="Drula E."/>
            <person name="Henrissat B."/>
            <person name="Morin E."/>
            <person name="Kohler A."/>
            <person name="Barry K."/>
            <person name="LaButti K."/>
            <person name="Morin E."/>
            <person name="Salamov A."/>
            <person name="Lipzen A."/>
            <person name="Mereny Z."/>
            <person name="Hegedus B."/>
            <person name="Baldrian P."/>
            <person name="Stursova M."/>
            <person name="Weitz H."/>
            <person name="Taylor A."/>
            <person name="Grigoriev I.V."/>
            <person name="Nagy L.G."/>
            <person name="Martin F."/>
            <person name="Kauserud H."/>
        </authorList>
    </citation>
    <scope>NUCLEOTIDE SEQUENCE</scope>
    <source>
        <strain evidence="2">CBHHK182m</strain>
    </source>
</reference>
<feature type="compositionally biased region" description="Pro residues" evidence="1">
    <location>
        <begin position="215"/>
        <end position="226"/>
    </location>
</feature>
<name>A0AAD7GSA9_9AGAR</name>
<proteinExistence type="predicted"/>
<comment type="caution">
    <text evidence="2">The sequence shown here is derived from an EMBL/GenBank/DDBJ whole genome shotgun (WGS) entry which is preliminary data.</text>
</comment>
<dbReference type="AlphaFoldDB" id="A0AAD7GSA9"/>
<organism evidence="2 3">
    <name type="scientific">Mycena metata</name>
    <dbReference type="NCBI Taxonomy" id="1033252"/>
    <lineage>
        <taxon>Eukaryota</taxon>
        <taxon>Fungi</taxon>
        <taxon>Dikarya</taxon>
        <taxon>Basidiomycota</taxon>
        <taxon>Agaricomycotina</taxon>
        <taxon>Agaricomycetes</taxon>
        <taxon>Agaricomycetidae</taxon>
        <taxon>Agaricales</taxon>
        <taxon>Marasmiineae</taxon>
        <taxon>Mycenaceae</taxon>
        <taxon>Mycena</taxon>
    </lineage>
</organism>
<evidence type="ECO:0000313" key="2">
    <source>
        <dbReference type="EMBL" id="KAJ7704199.1"/>
    </source>
</evidence>
<feature type="region of interest" description="Disordered" evidence="1">
    <location>
        <begin position="211"/>
        <end position="241"/>
    </location>
</feature>
<dbReference type="Proteomes" id="UP001215598">
    <property type="component" value="Unassembled WGS sequence"/>
</dbReference>
<protein>
    <submittedName>
        <fullName evidence="2">Uncharacterized protein</fullName>
    </submittedName>
</protein>
<dbReference type="EMBL" id="JARKIB010000491">
    <property type="protein sequence ID" value="KAJ7704199.1"/>
    <property type="molecule type" value="Genomic_DNA"/>
</dbReference>
<keyword evidence="3" id="KW-1185">Reference proteome</keyword>
<sequence>MSWPPLRFSTTDQTPATPAQAPAPTVIVASAPPSPPGVFLTRGPWVAGALYVVVPTAPLLGIAEEALDDDVPAWYAIIRGRYVGVTLSNALALNATTGVSAGSMRKYKTQALAVAAFNEMLQYRLAALLETCRLLDAAEANWKLGWTLEPTDTLGAGLAFPSLIPTFDLRAGFITDHHSALTVMSTERDSSPDYGDRDLINLIANLDLSTIDPAPTSPQTPPPAQPHVPTERHTFPSLPSRSVRAQQTIYQFELPTRRGYSTDWSTAGFATQAVPGARVHAVQRLGSKKKKSGKKPPTSYSAVVHVAFSRRVTGVPNSIFRGYPTVSEAQAAFEYANSRGWIRFADRPVTSGIARLPQPINIQDTLNALNNDTDFDGRWYIVYRGITPGVYRSHLESQLNTVGVQGALHESVEGLSAAIEKYTNATSRGETVVAPPPHYHDVFS</sequence>
<feature type="compositionally biased region" description="Low complexity" evidence="1">
    <location>
        <begin position="10"/>
        <end position="22"/>
    </location>
</feature>
<accession>A0AAD7GSA9</accession>
<feature type="region of interest" description="Disordered" evidence="1">
    <location>
        <begin position="1"/>
        <end position="22"/>
    </location>
</feature>
<gene>
    <name evidence="2" type="ORF">B0H16DRAFT_1482688</name>
</gene>
<evidence type="ECO:0000313" key="3">
    <source>
        <dbReference type="Proteomes" id="UP001215598"/>
    </source>
</evidence>
<evidence type="ECO:0000256" key="1">
    <source>
        <dbReference type="SAM" id="MobiDB-lite"/>
    </source>
</evidence>